<dbReference type="InterPro" id="IPR034660">
    <property type="entry name" value="DinB/YfiT-like"/>
</dbReference>
<dbReference type="RefSeq" id="WP_338539289.1">
    <property type="nucleotide sequence ID" value="NZ_CP104874.1"/>
</dbReference>
<dbReference type="EMBL" id="CP104874">
    <property type="protein sequence ID" value="WWF06925.1"/>
    <property type="molecule type" value="Genomic_DNA"/>
</dbReference>
<evidence type="ECO:0000313" key="1">
    <source>
        <dbReference type="EMBL" id="WWF06925.1"/>
    </source>
</evidence>
<keyword evidence="1" id="KW-0413">Isomerase</keyword>
<reference evidence="1 2" key="1">
    <citation type="submission" date="2022-09" db="EMBL/GenBank/DDBJ databases">
        <title>Complete genome sequence of Janibacter terrae strain COS04-44, PCL-degrading bacteria isolated from oil spilled coast.</title>
        <authorList>
            <person name="Park H."/>
            <person name="Kim J.Y."/>
            <person name="An S.H."/>
            <person name="Lee C.M."/>
            <person name="Weon H.-Y."/>
        </authorList>
    </citation>
    <scope>NUCLEOTIDE SEQUENCE [LARGE SCALE GENOMIC DNA]</scope>
    <source>
        <strain evidence="1 2">COS04-44</strain>
    </source>
</reference>
<protein>
    <submittedName>
        <fullName evidence="1">Maleylpyruvate isomerase family mycothiol-dependent enzyme</fullName>
    </submittedName>
</protein>
<dbReference type="GO" id="GO:0016853">
    <property type="term" value="F:isomerase activity"/>
    <property type="evidence" value="ECO:0007669"/>
    <property type="project" value="UniProtKB-KW"/>
</dbReference>
<proteinExistence type="predicted"/>
<keyword evidence="2" id="KW-1185">Reference proteome</keyword>
<evidence type="ECO:0000313" key="2">
    <source>
        <dbReference type="Proteomes" id="UP001381003"/>
    </source>
</evidence>
<dbReference type="SUPFAM" id="SSF109854">
    <property type="entry name" value="DinB/YfiT-like putative metalloenzymes"/>
    <property type="match status" value="1"/>
</dbReference>
<gene>
    <name evidence="1" type="ORF">N5P18_07550</name>
</gene>
<dbReference type="InterPro" id="IPR017517">
    <property type="entry name" value="Maleyloyr_isom"/>
</dbReference>
<sequence length="178" mass="18977">MCTGWTVRDVLAHVTMPLMGNGALAAMALRHPGGSNRLIREGSREIARRHTPAQLVGRLEQLVGNRRTFPGLSVREVHLDLLAHTLDIALPLGLDPDLPVDHLRVAADHALHLAGGRKGKVFEHLPLDGVRLQATDTDWSHGSGPEVTGAMSDLYLLVTGRRAGLGRVTGPGVAALSP</sequence>
<accession>A0ABZ2FKR1</accession>
<name>A0ABZ2FKR1_9MICO</name>
<dbReference type="Proteomes" id="UP001381003">
    <property type="component" value="Chromosome"/>
</dbReference>
<dbReference type="NCBIfam" id="TIGR03083">
    <property type="entry name" value="maleylpyruvate isomerase family mycothiol-dependent enzyme"/>
    <property type="match status" value="1"/>
</dbReference>
<organism evidence="1 2">
    <name type="scientific">Janibacter terrae</name>
    <dbReference type="NCBI Taxonomy" id="103817"/>
    <lineage>
        <taxon>Bacteria</taxon>
        <taxon>Bacillati</taxon>
        <taxon>Actinomycetota</taxon>
        <taxon>Actinomycetes</taxon>
        <taxon>Micrococcales</taxon>
        <taxon>Intrasporangiaceae</taxon>
        <taxon>Janibacter</taxon>
    </lineage>
</organism>